<organism evidence="18 19">
    <name type="scientific">Drosophila gunungcola</name>
    <name type="common">fruit fly</name>
    <dbReference type="NCBI Taxonomy" id="103775"/>
    <lineage>
        <taxon>Eukaryota</taxon>
        <taxon>Metazoa</taxon>
        <taxon>Ecdysozoa</taxon>
        <taxon>Arthropoda</taxon>
        <taxon>Hexapoda</taxon>
        <taxon>Insecta</taxon>
        <taxon>Pterygota</taxon>
        <taxon>Neoptera</taxon>
        <taxon>Endopterygota</taxon>
        <taxon>Diptera</taxon>
        <taxon>Brachycera</taxon>
        <taxon>Muscomorpha</taxon>
        <taxon>Ephydroidea</taxon>
        <taxon>Drosophilidae</taxon>
        <taxon>Drosophila</taxon>
        <taxon>Sophophora</taxon>
    </lineage>
</organism>
<comment type="caution">
    <text evidence="18">The sequence shown here is derived from an EMBL/GenBank/DDBJ whole genome shotgun (WGS) entry which is preliminary data.</text>
</comment>
<feature type="transmembrane region" description="Helical" evidence="15">
    <location>
        <begin position="1890"/>
        <end position="1914"/>
    </location>
</feature>
<keyword evidence="19" id="KW-1185">Reference proteome</keyword>
<feature type="transmembrane region" description="Helical" evidence="15">
    <location>
        <begin position="1313"/>
        <end position="1329"/>
    </location>
</feature>
<evidence type="ECO:0000256" key="5">
    <source>
        <dbReference type="ARBA" id="ARBA00022692"/>
    </source>
</evidence>
<feature type="transmembrane region" description="Helical" evidence="15">
    <location>
        <begin position="1443"/>
        <end position="1463"/>
    </location>
</feature>
<dbReference type="GO" id="GO:0008528">
    <property type="term" value="F:G protein-coupled peptide receptor activity"/>
    <property type="evidence" value="ECO:0007669"/>
    <property type="project" value="TreeGrafter"/>
</dbReference>
<feature type="transmembrane region" description="Helical" evidence="15">
    <location>
        <begin position="321"/>
        <end position="341"/>
    </location>
</feature>
<evidence type="ECO:0000256" key="12">
    <source>
        <dbReference type="ARBA" id="ARBA00023170"/>
    </source>
</evidence>
<evidence type="ECO:0000256" key="9">
    <source>
        <dbReference type="ARBA" id="ARBA00023040"/>
    </source>
</evidence>
<evidence type="ECO:0000259" key="17">
    <source>
        <dbReference type="PROSITE" id="PS50261"/>
    </source>
</evidence>
<dbReference type="FunFam" id="2.30.160.11:FF:000001">
    <property type="entry name" value="G-protein coupled receptor Mth"/>
    <property type="match status" value="1"/>
</dbReference>
<feature type="transmembrane region" description="Helical" evidence="15">
    <location>
        <begin position="420"/>
        <end position="441"/>
    </location>
</feature>
<evidence type="ECO:0000313" key="18">
    <source>
        <dbReference type="EMBL" id="KAI8039081.1"/>
    </source>
</evidence>
<gene>
    <name evidence="18" type="ORF">M5D96_007796</name>
</gene>
<evidence type="ECO:0000256" key="8">
    <source>
        <dbReference type="ARBA" id="ARBA00022989"/>
    </source>
</evidence>
<feature type="transmembrane region" description="Helical" evidence="15">
    <location>
        <begin position="2303"/>
        <end position="2327"/>
    </location>
</feature>
<dbReference type="GO" id="GO:0007166">
    <property type="term" value="P:cell surface receptor signaling pathway"/>
    <property type="evidence" value="ECO:0007669"/>
    <property type="project" value="InterPro"/>
</dbReference>
<dbReference type="Proteomes" id="UP001059596">
    <property type="component" value="Unassembled WGS sequence"/>
</dbReference>
<dbReference type="InterPro" id="IPR010596">
    <property type="entry name" value="Methuselah_N_dom"/>
</dbReference>
<feature type="transmembrane region" description="Helical" evidence="15">
    <location>
        <begin position="2155"/>
        <end position="2177"/>
    </location>
</feature>
<keyword evidence="11" id="KW-1015">Disulfide bond</keyword>
<keyword evidence="10 15" id="KW-0472">Membrane</keyword>
<dbReference type="FunFam" id="1.20.1070.10:FF:000297">
    <property type="entry name" value="G-protein coupled receptor Mth"/>
    <property type="match status" value="1"/>
</dbReference>
<evidence type="ECO:0000313" key="19">
    <source>
        <dbReference type="Proteomes" id="UP001059596"/>
    </source>
</evidence>
<feature type="transmembrane region" description="Helical" evidence="15">
    <location>
        <begin position="665"/>
        <end position="684"/>
    </location>
</feature>
<keyword evidence="5 15" id="KW-0812">Transmembrane</keyword>
<feature type="transmembrane region" description="Helical" evidence="15">
    <location>
        <begin position="632"/>
        <end position="653"/>
    </location>
</feature>
<dbReference type="Pfam" id="PF00002">
    <property type="entry name" value="7tm_2"/>
    <property type="match status" value="2"/>
</dbReference>
<feature type="chain" id="PRO_5040341772" description="G-protein coupled receptors family 2 profile 2 domain-containing protein" evidence="16">
    <location>
        <begin position="22"/>
        <end position="2415"/>
    </location>
</feature>
<evidence type="ECO:0000256" key="6">
    <source>
        <dbReference type="ARBA" id="ARBA00022725"/>
    </source>
</evidence>
<dbReference type="Gene3D" id="1.20.1070.10">
    <property type="entry name" value="Rhodopsin 7-helix transmembrane proteins"/>
    <property type="match status" value="6"/>
</dbReference>
<dbReference type="CDD" id="cd00251">
    <property type="entry name" value="Mth_Ecto"/>
    <property type="match status" value="2"/>
</dbReference>
<feature type="transmembrane region" description="Helical" evidence="15">
    <location>
        <begin position="1282"/>
        <end position="1301"/>
    </location>
</feature>
<keyword evidence="13" id="KW-0325">Glycoprotein</keyword>
<dbReference type="Gene3D" id="2.170.180.11">
    <property type="entry name" value="Methuselah ectodomain, domain 2"/>
    <property type="match status" value="4"/>
</dbReference>
<feature type="transmembrane region" description="Helical" evidence="15">
    <location>
        <begin position="2379"/>
        <end position="2400"/>
    </location>
</feature>
<comment type="subcellular location">
    <subcellularLocation>
        <location evidence="1">Cell membrane</location>
        <topology evidence="1">Multi-pass membrane protein</topology>
    </subcellularLocation>
</comment>
<dbReference type="InterPro" id="IPR004117">
    <property type="entry name" value="7tm6_olfct_rcpt"/>
</dbReference>
<feature type="domain" description="G-protein coupled receptors family 2 profile 2" evidence="17">
    <location>
        <begin position="213"/>
        <end position="473"/>
    </location>
</feature>
<feature type="transmembrane region" description="Helical" evidence="15">
    <location>
        <begin position="1796"/>
        <end position="1815"/>
    </location>
</feature>
<feature type="transmembrane region" description="Helical" evidence="15">
    <location>
        <begin position="1047"/>
        <end position="1067"/>
    </location>
</feature>
<feature type="transmembrane region" description="Helical" evidence="15">
    <location>
        <begin position="1760"/>
        <end position="1784"/>
    </location>
</feature>
<keyword evidence="8 15" id="KW-1133">Transmembrane helix</keyword>
<keyword evidence="6" id="KW-0552">Olfaction</keyword>
<dbReference type="InterPro" id="IPR000832">
    <property type="entry name" value="GPCR_2_secretin-like"/>
</dbReference>
<dbReference type="GO" id="GO:0004984">
    <property type="term" value="F:olfactory receptor activity"/>
    <property type="evidence" value="ECO:0007669"/>
    <property type="project" value="InterPro"/>
</dbReference>
<protein>
    <recommendedName>
        <fullName evidence="17">G-protein coupled receptors family 2 profile 2 domain-containing protein</fullName>
    </recommendedName>
</protein>
<evidence type="ECO:0000256" key="1">
    <source>
        <dbReference type="ARBA" id="ARBA00004651"/>
    </source>
</evidence>
<feature type="transmembrane region" description="Helical" evidence="15">
    <location>
        <begin position="2226"/>
        <end position="2246"/>
    </location>
</feature>
<dbReference type="GO" id="GO:0005549">
    <property type="term" value="F:odorant binding"/>
    <property type="evidence" value="ECO:0007669"/>
    <property type="project" value="InterPro"/>
</dbReference>
<keyword evidence="4" id="KW-0716">Sensory transduction</keyword>
<reference evidence="18" key="1">
    <citation type="journal article" date="2023" name="Genome Biol. Evol.">
        <title>Long-read-based Genome Assembly of Drosophila gunungcola Reveals Fewer Chemosensory Genes in Flower-breeding Species.</title>
        <authorList>
            <person name="Negi A."/>
            <person name="Liao B.Y."/>
            <person name="Yeh S.D."/>
        </authorList>
    </citation>
    <scope>NUCLEOTIDE SEQUENCE</scope>
    <source>
        <strain evidence="18">Sukarami</strain>
    </source>
</reference>
<feature type="transmembrane region" description="Helical" evidence="15">
    <location>
        <begin position="528"/>
        <end position="549"/>
    </location>
</feature>
<feature type="transmembrane region" description="Helical" evidence="15">
    <location>
        <begin position="925"/>
        <end position="946"/>
    </location>
</feature>
<feature type="transmembrane region" description="Helical" evidence="15">
    <location>
        <begin position="250"/>
        <end position="268"/>
    </location>
</feature>
<dbReference type="InterPro" id="IPR036272">
    <property type="entry name" value="Methuselah_N_sf"/>
</dbReference>
<dbReference type="Pfam" id="PF02949">
    <property type="entry name" value="7tm_6"/>
    <property type="match status" value="1"/>
</dbReference>
<dbReference type="FunFam" id="1.20.1070.10:FF:000580">
    <property type="entry name" value="probable G-protein coupled receptor Mth-like 9"/>
    <property type="match status" value="1"/>
</dbReference>
<keyword evidence="14" id="KW-0807">Transducer</keyword>
<dbReference type="Gene3D" id="2.30.160.11">
    <property type="match status" value="5"/>
</dbReference>
<feature type="transmembrane region" description="Helical" evidence="15">
    <location>
        <begin position="1248"/>
        <end position="1270"/>
    </location>
</feature>
<feature type="transmembrane region" description="Helical" evidence="15">
    <location>
        <begin position="996"/>
        <end position="1021"/>
    </location>
</feature>
<feature type="transmembrane region" description="Helical" evidence="15">
    <location>
        <begin position="2184"/>
        <end position="2206"/>
    </location>
</feature>
<evidence type="ECO:0000256" key="15">
    <source>
        <dbReference type="SAM" id="Phobius"/>
    </source>
</evidence>
<dbReference type="EMBL" id="JAMKOV010000006">
    <property type="protein sequence ID" value="KAI8039081.1"/>
    <property type="molecule type" value="Genomic_DNA"/>
</dbReference>
<keyword evidence="3" id="KW-1003">Cell membrane</keyword>
<feature type="transmembrane region" description="Helical" evidence="15">
    <location>
        <begin position="1844"/>
        <end position="1869"/>
    </location>
</feature>
<evidence type="ECO:0000256" key="11">
    <source>
        <dbReference type="ARBA" id="ARBA00023157"/>
    </source>
</evidence>
<dbReference type="Pfam" id="PF06652">
    <property type="entry name" value="Methuselah_N"/>
    <property type="match status" value="5"/>
</dbReference>
<feature type="signal peptide" evidence="16">
    <location>
        <begin position="1"/>
        <end position="21"/>
    </location>
</feature>
<evidence type="ECO:0000256" key="3">
    <source>
        <dbReference type="ARBA" id="ARBA00022475"/>
    </source>
</evidence>
<dbReference type="CDD" id="cd15039">
    <property type="entry name" value="7tmB3_Methuselah-like"/>
    <property type="match status" value="3"/>
</dbReference>
<feature type="transmembrane region" description="Helical" evidence="15">
    <location>
        <begin position="885"/>
        <end position="904"/>
    </location>
</feature>
<evidence type="ECO:0000256" key="14">
    <source>
        <dbReference type="ARBA" id="ARBA00023224"/>
    </source>
</evidence>
<dbReference type="InterPro" id="IPR044860">
    <property type="entry name" value="Methusela_ecto_dom_1"/>
</dbReference>
<feature type="transmembrane region" description="Helical" evidence="15">
    <location>
        <begin position="280"/>
        <end position="301"/>
    </location>
</feature>
<dbReference type="InterPro" id="IPR023311">
    <property type="entry name" value="Methusela_ecto_dom_2"/>
</dbReference>
<dbReference type="SUPFAM" id="SSF63877">
    <property type="entry name" value="Methuselah ectodomain"/>
    <property type="match status" value="5"/>
</dbReference>
<dbReference type="PROSITE" id="PS50261">
    <property type="entry name" value="G_PROTEIN_RECEP_F2_4"/>
    <property type="match status" value="1"/>
</dbReference>
<evidence type="ECO:0000256" key="4">
    <source>
        <dbReference type="ARBA" id="ARBA00022606"/>
    </source>
</evidence>
<dbReference type="GO" id="GO:0005886">
    <property type="term" value="C:plasma membrane"/>
    <property type="evidence" value="ECO:0007669"/>
    <property type="project" value="UniProtKB-SubCell"/>
</dbReference>
<feature type="transmembrane region" description="Helical" evidence="15">
    <location>
        <begin position="1725"/>
        <end position="1744"/>
    </location>
</feature>
<accession>A0A9Q0BP73</accession>
<feature type="transmembrane region" description="Helical" evidence="15">
    <location>
        <begin position="958"/>
        <end position="984"/>
    </location>
</feature>
<feature type="transmembrane region" description="Helical" evidence="15">
    <location>
        <begin position="1360"/>
        <end position="1382"/>
    </location>
</feature>
<sequence>MRILPRLFATVLMLIAQQTNADIPDCDFFDTVNISTAQKLSNGSYLYEDLVIPAHLTGEYDYKPLWDDSKEKVASHLRGCTCIRFCCPHDHIMHEGICYDDMTQEDSDGIDPFVNLTLGNGSVVTRHFKNEFILQWDLPMPCANGNMFYLDSREETDKYTLFKNGTFKRHHDNAFFSKREYCLQHMELNDEVLNTTFLKIVPHTCLVEQSETGKTAQTVVMIISLICMVLTISVYLFVKKLQNLHGKCFICYMVCLFIGYLFLLLNLWHLSFSFCITAGFLGYFFVMAAFFWLSVISLHLWNTFSGTSHQVNRFLPESRFLTYNMFAWGMAALLTGVTYLADKFVENENWNPRVGKFEESLEWSAMLYFYGPMLLLIVFNITMFILTAIRIMRIKRDIQNFAHKQDRKQKLNSDKQTYTFFLRLFIIMGLSWSFEIISYLVQSNQPLANTLLVADYFNWGQGIIIFVLFILKPSTLRLLKERLSVFNTFYHYGEIKQIILKFRFLTRTCVLSSQQKKTFHQVEAESKLACLTYFCLTVFSSTMALVMVLSAPDEMAGKRFPFRVYMPSWMPPVVQHVYMGLCLWFVCCGVTTIDNLNVLLMNHICLHLKILNLAFEALELGPEKRVERMERVYMLPVMFQFASSLLVVAMTVFQMLLGDGSNSSVLMYFLLVGLLCQIFLYCWFGNEVFEQSKTLSISGFGCNWLQFDVRFRRCLLIFMVNASRPFLFTAGGFMGLTLTSFANILGKSYSIVAVLRQIQKLSNGSYLFEGLLVPVHLTGKYDFKLMPDGSKKKMESHLRGCVCKLKPCVRFCCPQNQKMDRGKCHDDEKDQLDGNGTFLRNYDDVYLNKREYCLQHLTFADGNKTFSRIVPVNCYVEPPTEWKALGFLTYFFFMSAFLWLSVISRHIWKTLTKCSHSVNLPKRQFLAYNTFAWGMAAVLTGVTFIADRVVENKDWSPLVSLHCFISSFTFFLRLFVVMGLSWSLEIFIFLLKDSRFLENVFVVVTLFNWSQGILIFVLFVLKRSTLSLLKERVKTSIMPKKIQQRGGSLYCGVTLLGILCLVVFRLIPGIPFGAFVMAEKDHYHTIDDPNVPCNFYDTGTGNLVGTYDYIHRSLTERIEVPMHVRGCVCKLKACLNICCPWRQVYNSIKGECMVDHADNRTWPDPPMLNVTFANETIEPMFSLQPELYNFDEYRIFANGSMLRVDDKVHIRKNEFCLVPTFVNDTDTYYSLNPANCDMADEHSTVKIINAYAMLFSIPFMLLTIAVYLLIPELRNQHGKSLVCYLVGLSVGYTALCYVQLYTNIDALGVKCKLFGYTAYFFFMSAYLWLNEFTSWPSYLKPGIGDGTYCWLDMNNWSAMIYFYGPILAIVVANTIMFIMTAIKIHGVQREMARIIASENSTKNLRTEKDKFGLFLRLFLIMGVTWLSELVSFFVGSNNNLSKIFYISDLANAMQGFLIFMLFVMKKKVKSLITNSCSACDVRSTNDQTELPPSVFQLAMASLWIIPMGLWLFVGVRSLEIASADHPCAYADTVNITDGLRMKDGSYSYAGVVIDGVEYRAKKHLRGCVCLLKSCISFCCPANLVFDSKHWNCSKPHQIRESTHVELTYGNRSVDQVRIVDRFVVRTELGCRNKFHESFWQWDLFENGSLARDNRLWTTDEYCFSPLEHKPDQWELTPLSCERFQTGYRVWIYAICSIIAIIINIFILSLLGSVRDARKSHYGQLIIYYLLSMIVGYSLLVYLALKNPMKLSHAACRNIGFLAYFCIMLSFVFLAICSFDFLLKFKRKAIRNWVRRLSYALAVLAVVGLRFLVSFAQDSKLPKHYKPGMGEDYCWFDIRTWGILIYYYGPIAILLVFSIVCCLKAYFSIYELPPDTQYILGTQLKIVKTHFYAFSAYVVGVFAVWIREIVVYIMARVREHFFIIDFWSGICILGLAIAGFILLLGKNLHVKSWWAINVESTHYSSGYHEETHYPCAFIDTANITGSYGSDGSYVHNWTVIPNHFVAVYDFVIENGIRIPATPHLRACVCKKTPCEGEIYDLERRQCSVPTAELSTLPSQSHMEVELNNGTLRDVALRPRFSIHVDTPCGHMKAVTKGSAYVHWTLHENGTISHRGHIFSKHYCFTPLLHGNFTWEWQPLTCAPEKLHFVLGVREWTYAICLLIAIISMFIVLMVYLLCSEMRNSFYGVAIKTYAICMILGYALLGYLTLHNPANLSIAACRILPSLALMYLVLSFYILSFISFKLYLSFHGVVFTKLMFWLIFTPIVLIAVGWSFFVGFSYYGYRLIFGGDTCWFDPRNWSIMIYLYAPVFVACAICGFFYILSLIYISEQPEIETEKSFESIEKNRFRSFWKYVGYTALVWLVCVCVFAFNYYREERSHLNYAVSFCMAFHGFAALYALIGKNQQIQNFLRRIDK</sequence>
<feature type="transmembrane region" description="Helical" evidence="15">
    <location>
        <begin position="726"/>
        <end position="746"/>
    </location>
</feature>
<dbReference type="PANTHER" id="PTHR47154:SF2">
    <property type="entry name" value="G-PROTEIN COUPLED RECEPTOR MTH-RELATED"/>
    <property type="match status" value="1"/>
</dbReference>
<evidence type="ECO:0000256" key="10">
    <source>
        <dbReference type="ARBA" id="ARBA00023136"/>
    </source>
</evidence>
<evidence type="ECO:0000256" key="2">
    <source>
        <dbReference type="ARBA" id="ARBA00008979"/>
    </source>
</evidence>
<dbReference type="PANTHER" id="PTHR47154">
    <property type="entry name" value="G-PROTEIN COUPLED RECEPTOR MTH-RELATED"/>
    <property type="match status" value="1"/>
</dbReference>
<keyword evidence="7 16" id="KW-0732">Signal</keyword>
<dbReference type="InterPro" id="IPR017981">
    <property type="entry name" value="GPCR_2-like_7TM"/>
</dbReference>
<feature type="transmembrane region" description="Helical" evidence="15">
    <location>
        <begin position="2258"/>
        <end position="2283"/>
    </location>
</feature>
<feature type="transmembrane region" description="Helical" evidence="15">
    <location>
        <begin position="1494"/>
        <end position="1513"/>
    </location>
</feature>
<feature type="transmembrane region" description="Helical" evidence="15">
    <location>
        <begin position="1920"/>
        <end position="1943"/>
    </location>
</feature>
<keyword evidence="12" id="KW-0675">Receptor</keyword>
<evidence type="ECO:0000256" key="7">
    <source>
        <dbReference type="ARBA" id="ARBA00022729"/>
    </source>
</evidence>
<feature type="transmembrane region" description="Helical" evidence="15">
    <location>
        <begin position="447"/>
        <end position="471"/>
    </location>
</feature>
<name>A0A9Q0BP73_9MUSC</name>
<feature type="transmembrane region" description="Helical" evidence="15">
    <location>
        <begin position="569"/>
        <end position="593"/>
    </location>
</feature>
<feature type="transmembrane region" description="Helical" evidence="15">
    <location>
        <begin position="219"/>
        <end position="238"/>
    </location>
</feature>
<keyword evidence="9" id="KW-0297">G-protein coupled receptor</keyword>
<dbReference type="SUPFAM" id="SSF81321">
    <property type="entry name" value="Family A G protein-coupled receptor-like"/>
    <property type="match status" value="1"/>
</dbReference>
<feature type="transmembrane region" description="Helical" evidence="15">
    <location>
        <begin position="2353"/>
        <end position="2373"/>
    </location>
</feature>
<feature type="transmembrane region" description="Helical" evidence="15">
    <location>
        <begin position="367"/>
        <end position="389"/>
    </location>
</feature>
<evidence type="ECO:0000256" key="16">
    <source>
        <dbReference type="SAM" id="SignalP"/>
    </source>
</evidence>
<proteinExistence type="inferred from homology"/>
<dbReference type="InterPro" id="IPR051384">
    <property type="entry name" value="Mth_GPCR"/>
</dbReference>
<feature type="transmembrane region" description="Helical" evidence="15">
    <location>
        <begin position="1413"/>
        <end position="1437"/>
    </location>
</feature>
<evidence type="ECO:0000256" key="13">
    <source>
        <dbReference type="ARBA" id="ARBA00023180"/>
    </source>
</evidence>
<comment type="similarity">
    <text evidence="2">Belongs to the G-protein coupled receptor 2 family. Mth subfamily.</text>
</comment>
<feature type="transmembrane region" description="Helical" evidence="15">
    <location>
        <begin position="1689"/>
        <end position="1713"/>
    </location>
</feature>